<dbReference type="HAMAP" id="MF_03058">
    <property type="entry name" value="VMA21"/>
    <property type="match status" value="1"/>
</dbReference>
<comment type="subcellular location">
    <subcellularLocation>
        <location evidence="6">Endoplasmic reticulum membrane</location>
        <topology evidence="6">Multi-pass membrane protein</topology>
    </subcellularLocation>
    <subcellularLocation>
        <location evidence="6">Endoplasmic reticulum-Golgi intermediate compartment membrane</location>
        <topology evidence="6">Multi-pass membrane protein</topology>
    </subcellularLocation>
    <subcellularLocation>
        <location evidence="6">Cytoplasmic vesicle</location>
        <location evidence="6">COPII-coated vesicle membrane</location>
        <topology evidence="6">Multi-pass membrane protein</topology>
    </subcellularLocation>
</comment>
<reference evidence="8 9" key="1">
    <citation type="journal article" date="2015" name="Genome Announc.">
        <title>Draft Genome Sequence and Gene Annotation of the Entomopathogenic Fungus Verticillium hemipterigenum.</title>
        <authorList>
            <person name="Horn F."/>
            <person name="Habel A."/>
            <person name="Scharf D.H."/>
            <person name="Dworschak J."/>
            <person name="Brakhage A.A."/>
            <person name="Guthke R."/>
            <person name="Hertweck C."/>
            <person name="Linde J."/>
        </authorList>
    </citation>
    <scope>NUCLEOTIDE SEQUENCE [LARGE SCALE GENOMIC DNA]</scope>
</reference>
<dbReference type="Proteomes" id="UP000039046">
    <property type="component" value="Unassembled WGS sequence"/>
</dbReference>
<keyword evidence="5 6" id="KW-0968">Cytoplasmic vesicle</keyword>
<dbReference type="GO" id="GO:0033116">
    <property type="term" value="C:endoplasmic reticulum-Golgi intermediate compartment membrane"/>
    <property type="evidence" value="ECO:0007669"/>
    <property type="project" value="UniProtKB-SubCell"/>
</dbReference>
<name>A0A0A1TA32_9HYPO</name>
<evidence type="ECO:0000256" key="2">
    <source>
        <dbReference type="ARBA" id="ARBA00022824"/>
    </source>
</evidence>
<keyword evidence="2 6" id="KW-0256">Endoplasmic reticulum</keyword>
<comment type="similarity">
    <text evidence="6">Belongs to the VMA21 family.</text>
</comment>
<dbReference type="Pfam" id="PF09446">
    <property type="entry name" value="VMA21"/>
    <property type="match status" value="1"/>
</dbReference>
<dbReference type="GO" id="GO:0005789">
    <property type="term" value="C:endoplasmic reticulum membrane"/>
    <property type="evidence" value="ECO:0007669"/>
    <property type="project" value="UniProtKB-SubCell"/>
</dbReference>
<evidence type="ECO:0000256" key="3">
    <source>
        <dbReference type="ARBA" id="ARBA00022989"/>
    </source>
</evidence>
<evidence type="ECO:0000256" key="1">
    <source>
        <dbReference type="ARBA" id="ARBA00022692"/>
    </source>
</evidence>
<dbReference type="GO" id="GO:0070072">
    <property type="term" value="P:vacuolar proton-transporting V-type ATPase complex assembly"/>
    <property type="evidence" value="ECO:0007669"/>
    <property type="project" value="UniProtKB-UniRule"/>
</dbReference>
<dbReference type="AlphaFoldDB" id="A0A0A1TA32"/>
<proteinExistence type="inferred from homology"/>
<accession>A0A0A1TA32</accession>
<sequence>MATQRIKTTEKTILQQDDPIPEETRPTVPASVVVKLLAFTAAMIVLPIGSYFLTVNSLFNGNASYAGGLAAMIANVILISYVVVAMAEDQEGSASAPKKETKKNI</sequence>
<evidence type="ECO:0000256" key="6">
    <source>
        <dbReference type="HAMAP-Rule" id="MF_03058"/>
    </source>
</evidence>
<keyword evidence="3 6" id="KW-1133">Transmembrane helix</keyword>
<gene>
    <name evidence="8" type="ORF">VHEMI02278</name>
</gene>
<dbReference type="PANTHER" id="PTHR31792">
    <property type="entry name" value="VACUOLAR ATPASE ASSEMBLY INTEGRAL MEMBRANE PROTEIN VMA21"/>
    <property type="match status" value="1"/>
</dbReference>
<evidence type="ECO:0000313" key="8">
    <source>
        <dbReference type="EMBL" id="CEJ82199.1"/>
    </source>
</evidence>
<comment type="function">
    <text evidence="6">Required for the assembly of the V0 complex of the vacuolar ATPase (V-ATPase) in the endoplasmic reticulum.</text>
</comment>
<dbReference type="InterPro" id="IPR019013">
    <property type="entry name" value="Vma21"/>
</dbReference>
<dbReference type="EMBL" id="CDHN01000001">
    <property type="protein sequence ID" value="CEJ82199.1"/>
    <property type="molecule type" value="Genomic_DNA"/>
</dbReference>
<protein>
    <submittedName>
        <fullName evidence="8">Uncharacterized protein</fullName>
    </submittedName>
</protein>
<dbReference type="OrthoDB" id="160405at2759"/>
<keyword evidence="4 6" id="KW-0472">Membrane</keyword>
<evidence type="ECO:0000313" key="9">
    <source>
        <dbReference type="Proteomes" id="UP000039046"/>
    </source>
</evidence>
<dbReference type="GO" id="GO:0012507">
    <property type="term" value="C:ER to Golgi transport vesicle membrane"/>
    <property type="evidence" value="ECO:0007669"/>
    <property type="project" value="UniProtKB-SubCell"/>
</dbReference>
<feature type="region of interest" description="Disordered" evidence="7">
    <location>
        <begin position="1"/>
        <end position="25"/>
    </location>
</feature>
<evidence type="ECO:0000256" key="7">
    <source>
        <dbReference type="SAM" id="MobiDB-lite"/>
    </source>
</evidence>
<dbReference type="HOGENOM" id="CLU_154717_1_1_1"/>
<feature type="compositionally biased region" description="Polar residues" evidence="7">
    <location>
        <begin position="1"/>
        <end position="15"/>
    </location>
</feature>
<dbReference type="STRING" id="1531966.A0A0A1TA32"/>
<organism evidence="8 9">
    <name type="scientific">[Torrubiella] hemipterigena</name>
    <dbReference type="NCBI Taxonomy" id="1531966"/>
    <lineage>
        <taxon>Eukaryota</taxon>
        <taxon>Fungi</taxon>
        <taxon>Dikarya</taxon>
        <taxon>Ascomycota</taxon>
        <taxon>Pezizomycotina</taxon>
        <taxon>Sordariomycetes</taxon>
        <taxon>Hypocreomycetidae</taxon>
        <taxon>Hypocreales</taxon>
        <taxon>Clavicipitaceae</taxon>
        <taxon>Clavicipitaceae incertae sedis</taxon>
        <taxon>'Torrubiella' clade</taxon>
    </lineage>
</organism>
<comment type="caution">
    <text evidence="6">Lacks conserved residue(s) required for the propagation of feature annotation.</text>
</comment>
<dbReference type="PANTHER" id="PTHR31792:SF3">
    <property type="entry name" value="VACUOLAR ATPASE ASSEMBLY INTEGRAL MEMBRANE PROTEIN VMA21"/>
    <property type="match status" value="1"/>
</dbReference>
<feature type="transmembrane region" description="Helical" evidence="6">
    <location>
        <begin position="32"/>
        <end position="53"/>
    </location>
</feature>
<feature type="transmembrane region" description="Helical" evidence="6">
    <location>
        <begin position="65"/>
        <end position="84"/>
    </location>
</feature>
<evidence type="ECO:0000256" key="4">
    <source>
        <dbReference type="ARBA" id="ARBA00023136"/>
    </source>
</evidence>
<keyword evidence="9" id="KW-1185">Reference proteome</keyword>
<evidence type="ECO:0000256" key="5">
    <source>
        <dbReference type="ARBA" id="ARBA00023329"/>
    </source>
</evidence>
<keyword evidence="1 6" id="KW-0812">Transmembrane</keyword>